<dbReference type="SUPFAM" id="SSF54593">
    <property type="entry name" value="Glyoxalase/Bleomycin resistance protein/Dihydroxybiphenyl dioxygenase"/>
    <property type="match status" value="2"/>
</dbReference>
<organism evidence="2 3">
    <name type="scientific">OM182 bacterium BACL3 MAG-120619-bin3</name>
    <dbReference type="NCBI Taxonomy" id="1655593"/>
    <lineage>
        <taxon>Bacteria</taxon>
        <taxon>Pseudomonadati</taxon>
        <taxon>Pseudomonadota</taxon>
        <taxon>Gammaproteobacteria</taxon>
        <taxon>OMG group</taxon>
        <taxon>OM182 clade</taxon>
    </lineage>
</organism>
<dbReference type="AlphaFoldDB" id="A0A0R2TE20"/>
<dbReference type="Gene3D" id="3.10.180.10">
    <property type="entry name" value="2,3-Dihydroxybiphenyl 1,2-Dioxygenase, domain 1"/>
    <property type="match status" value="2"/>
</dbReference>
<dbReference type="PANTHER" id="PTHR21366">
    <property type="entry name" value="GLYOXALASE FAMILY PROTEIN"/>
    <property type="match status" value="1"/>
</dbReference>
<evidence type="ECO:0000313" key="2">
    <source>
        <dbReference type="EMBL" id="KRO83491.1"/>
    </source>
</evidence>
<sequence>MRNFLQLVCAPLRLGCLFGLYFFSMNSVHAQPQQNLPALALVGYQAFALRVSDIDRSVRFYSDVFGAAPVRDAKRATYALGTSNQHFILSEAEGDEPLGFAWIGLGVRNFDRQAVSQELSQLGFSPIEAQEQRPLTRAMRFWSDEKWGQDALFFADAEGIVYRVMSTDDCGACAAAASAEGLLSAQGINHFTNFVANYERGNRLFFEGLGLGILAYQGPTSPTVSLGDGLQFLMYVGGTDNSSPSVPGRTDHVSLSVAEFDVEAVRARLTAYGLVPSDGQRPPRALTHWVSLRQPNRGGVVGGTPEVYFSDPDGLAIQIQDAGYCGGGGYLGDQCD</sequence>
<feature type="domain" description="VOC" evidence="1">
    <location>
        <begin position="43"/>
        <end position="167"/>
    </location>
</feature>
<proteinExistence type="predicted"/>
<reference evidence="2 3" key="1">
    <citation type="submission" date="2015-10" db="EMBL/GenBank/DDBJ databases">
        <title>Metagenome-Assembled Genomes uncover a global brackish microbiome.</title>
        <authorList>
            <person name="Hugerth L.W."/>
            <person name="Larsson J."/>
            <person name="Alneberg J."/>
            <person name="Lindh M.V."/>
            <person name="Legrand C."/>
            <person name="Pinhassi J."/>
            <person name="Andersson A.F."/>
        </authorList>
    </citation>
    <scope>NUCLEOTIDE SEQUENCE [LARGE SCALE GENOMIC DNA]</scope>
    <source>
        <strain evidence="2">BACL22 MAG-120619-bin3</strain>
    </source>
</reference>
<dbReference type="Proteomes" id="UP000051242">
    <property type="component" value="Unassembled WGS sequence"/>
</dbReference>
<accession>A0A0R2TE20</accession>
<dbReference type="InterPro" id="IPR004360">
    <property type="entry name" value="Glyas_Fos-R_dOase_dom"/>
</dbReference>
<feature type="domain" description="VOC" evidence="1">
    <location>
        <begin position="187"/>
        <end position="322"/>
    </location>
</feature>
<dbReference type="PROSITE" id="PS51819">
    <property type="entry name" value="VOC"/>
    <property type="match status" value="2"/>
</dbReference>
<dbReference type="InterPro" id="IPR037523">
    <property type="entry name" value="VOC_core"/>
</dbReference>
<dbReference type="InterPro" id="IPR029068">
    <property type="entry name" value="Glyas_Bleomycin-R_OHBP_Dase"/>
</dbReference>
<evidence type="ECO:0000259" key="1">
    <source>
        <dbReference type="PROSITE" id="PS51819"/>
    </source>
</evidence>
<dbReference type="Pfam" id="PF00903">
    <property type="entry name" value="Glyoxalase"/>
    <property type="match status" value="1"/>
</dbReference>
<protein>
    <recommendedName>
        <fullName evidence="1">VOC domain-containing protein</fullName>
    </recommendedName>
</protein>
<dbReference type="EMBL" id="LICD01000018">
    <property type="protein sequence ID" value="KRO83491.1"/>
    <property type="molecule type" value="Genomic_DNA"/>
</dbReference>
<comment type="caution">
    <text evidence="2">The sequence shown here is derived from an EMBL/GenBank/DDBJ whole genome shotgun (WGS) entry which is preliminary data.</text>
</comment>
<evidence type="ECO:0000313" key="3">
    <source>
        <dbReference type="Proteomes" id="UP000051242"/>
    </source>
</evidence>
<name>A0A0R2TE20_9GAMM</name>
<dbReference type="InterPro" id="IPR050383">
    <property type="entry name" value="GlyoxalaseI/FosfomycinResist"/>
</dbReference>
<gene>
    <name evidence="2" type="ORF">ABR85_06615</name>
</gene>